<name>A0A443L966_9RHOB</name>
<dbReference type="Proteomes" id="UP000286594">
    <property type="component" value="Unassembled WGS sequence"/>
</dbReference>
<comment type="caution">
    <text evidence="2">The sequence shown here is derived from an EMBL/GenBank/DDBJ whole genome shotgun (WGS) entry which is preliminary data.</text>
</comment>
<sequence length="400" mass="43663">MKRFILQAVQDDDHLAPAREVFQLANLDRAIISTAFMSASGLSLLQAVLDPIAGKTKIFVGIRNGITTVQSIQKALEIGCETYMVDTGSRNRIFHPKLYYSRSPAVGRLLLGSANLTMGGLRTNIEASVLQEFDAADAASVALMDDLEAKLDAMIVDFPEHVIRAVDNVQLAALQASGRLVDERKTRPPEPAGSSANRDLDTIPKMVLKTNPIAVPKPAAPPAAAVPPAPAPAAPAPAAPVAAAPAPLPAPVEERWEQVWESKGLTRRHLNIPDGDNTNPTGSMLMGVGAWDGIDQRHYFRDEVFAALDWVADTAPKTSHIERAEVRIRLIIKDVDYGLHTLELSHNTKTDTKSYEQRNSMTQLHWGPARPLIAHEDLLDRILKLYRATANPKLFTLEID</sequence>
<gene>
    <name evidence="2" type="ORF">EOW65_15765</name>
</gene>
<evidence type="ECO:0000256" key="1">
    <source>
        <dbReference type="SAM" id="MobiDB-lite"/>
    </source>
</evidence>
<accession>A0A443L966</accession>
<evidence type="ECO:0000313" key="2">
    <source>
        <dbReference type="EMBL" id="RWR45695.1"/>
    </source>
</evidence>
<feature type="region of interest" description="Disordered" evidence="1">
    <location>
        <begin position="180"/>
        <end position="200"/>
    </location>
</feature>
<dbReference type="CDD" id="cd09117">
    <property type="entry name" value="PLDc_Bfil_DEXD_like"/>
    <property type="match status" value="1"/>
</dbReference>
<dbReference type="AlphaFoldDB" id="A0A443L966"/>
<organism evidence="2 3">
    <name type="scientific">Paenirhodobacter ferrireducens</name>
    <dbReference type="NCBI Taxonomy" id="1215032"/>
    <lineage>
        <taxon>Bacteria</taxon>
        <taxon>Pseudomonadati</taxon>
        <taxon>Pseudomonadota</taxon>
        <taxon>Alphaproteobacteria</taxon>
        <taxon>Rhodobacterales</taxon>
        <taxon>Rhodobacter group</taxon>
        <taxon>Paenirhodobacter</taxon>
    </lineage>
</organism>
<dbReference type="RefSeq" id="WP_128151047.1">
    <property type="nucleotide sequence ID" value="NZ_SAVB01000023.1"/>
</dbReference>
<dbReference type="Gene3D" id="3.30.870.10">
    <property type="entry name" value="Endonuclease Chain A"/>
    <property type="match status" value="1"/>
</dbReference>
<evidence type="ECO:0008006" key="4">
    <source>
        <dbReference type="Google" id="ProtNLM"/>
    </source>
</evidence>
<dbReference type="OrthoDB" id="7056491at2"/>
<protein>
    <recommendedName>
        <fullName evidence="4">Phospholipase D-like domain-containing protein</fullName>
    </recommendedName>
</protein>
<keyword evidence="3" id="KW-1185">Reference proteome</keyword>
<reference evidence="2 3" key="1">
    <citation type="submission" date="2019-01" db="EMBL/GenBank/DDBJ databases">
        <title>Sinorhodobacter populi sp. nov. isolated from the symptomatic bark tissue of Populus euramericana canker.</title>
        <authorList>
            <person name="Xu G."/>
        </authorList>
    </citation>
    <scope>NUCLEOTIDE SEQUENCE [LARGE SCALE GENOMIC DNA]</scope>
    <source>
        <strain evidence="2 3">CCTCC AB2012026</strain>
    </source>
</reference>
<evidence type="ECO:0000313" key="3">
    <source>
        <dbReference type="Proteomes" id="UP000286594"/>
    </source>
</evidence>
<dbReference type="EMBL" id="SAVB01000023">
    <property type="protein sequence ID" value="RWR45695.1"/>
    <property type="molecule type" value="Genomic_DNA"/>
</dbReference>
<proteinExistence type="predicted"/>